<reference evidence="2" key="1">
    <citation type="journal article" date="2017" name="bioRxiv">
        <title>Comparative analysis of the genomes of Stylophora pistillata and Acropora digitifera provides evidence for extensive differences between species of corals.</title>
        <authorList>
            <person name="Voolstra C.R."/>
            <person name="Li Y."/>
            <person name="Liew Y.J."/>
            <person name="Baumgarten S."/>
            <person name="Zoccola D."/>
            <person name="Flot J.-F."/>
            <person name="Tambutte S."/>
            <person name="Allemand D."/>
            <person name="Aranda M."/>
        </authorList>
    </citation>
    <scope>NUCLEOTIDE SEQUENCE [LARGE SCALE GENOMIC DNA]</scope>
</reference>
<comment type="caution">
    <text evidence="1">The sequence shown here is derived from an EMBL/GenBank/DDBJ whole genome shotgun (WGS) entry which is preliminary data.</text>
</comment>
<dbReference type="EMBL" id="LSMT01001369">
    <property type="protein sequence ID" value="PFX12436.1"/>
    <property type="molecule type" value="Genomic_DNA"/>
</dbReference>
<accession>A0A2B4R5K3</accession>
<organism evidence="1 2">
    <name type="scientific">Stylophora pistillata</name>
    <name type="common">Smooth cauliflower coral</name>
    <dbReference type="NCBI Taxonomy" id="50429"/>
    <lineage>
        <taxon>Eukaryota</taxon>
        <taxon>Metazoa</taxon>
        <taxon>Cnidaria</taxon>
        <taxon>Anthozoa</taxon>
        <taxon>Hexacorallia</taxon>
        <taxon>Scleractinia</taxon>
        <taxon>Astrocoeniina</taxon>
        <taxon>Pocilloporidae</taxon>
        <taxon>Stylophora</taxon>
    </lineage>
</organism>
<name>A0A2B4R5K3_STYPI</name>
<evidence type="ECO:0000313" key="1">
    <source>
        <dbReference type="EMBL" id="PFX12436.1"/>
    </source>
</evidence>
<evidence type="ECO:0000313" key="2">
    <source>
        <dbReference type="Proteomes" id="UP000225706"/>
    </source>
</evidence>
<gene>
    <name evidence="1" type="ORF">AWC38_SpisGene23606</name>
</gene>
<keyword evidence="2" id="KW-1185">Reference proteome</keyword>
<dbReference type="InterPro" id="IPR009003">
    <property type="entry name" value="Peptidase_S1_PA"/>
</dbReference>
<dbReference type="AlphaFoldDB" id="A0A2B4R5K3"/>
<sequence length="364" mass="40657">MCSEYSGDILGERGRGALDLCVKVSLEIKVSEKARQRFDMFGVKNDFIVQLQCDTFGKPELSRCNERNGFVALCNPRKKVEQLLDKVGVEDGYNEREKPQAVQRTCSCVMGKQRPVFEPTALKHGSGIILNDHFVVTSKQVVESAFNDRAEGYVVYISNAAIGKLPCQVFDVDELNDLALLRCHDLNLEKNRLLPLSNQLLSPDLPIICFGYPMSYRGERALVVNGKVCPSEPISGDSTIPLECPLNSGNYGSPVLRWINDQLRVVGVVTRKNVLEVDTLVKRDGIQNAPQSNHTRETAHMMTSDTATQQLVRHVLHNIVKARSPFSVLPGICLVEFVKTSARKHGGKHKEELDEIIKRCKILE</sequence>
<dbReference type="SUPFAM" id="SSF50494">
    <property type="entry name" value="Trypsin-like serine proteases"/>
    <property type="match status" value="1"/>
</dbReference>
<proteinExistence type="predicted"/>
<dbReference type="Pfam" id="PF13365">
    <property type="entry name" value="Trypsin_2"/>
    <property type="match status" value="1"/>
</dbReference>
<protein>
    <submittedName>
        <fullName evidence="1">Uncharacterized protein</fullName>
    </submittedName>
</protein>
<dbReference type="Gene3D" id="2.40.10.120">
    <property type="match status" value="1"/>
</dbReference>
<dbReference type="OrthoDB" id="5979937at2759"/>
<dbReference type="Proteomes" id="UP000225706">
    <property type="component" value="Unassembled WGS sequence"/>
</dbReference>